<dbReference type="NCBIfam" id="TIGR02464">
    <property type="entry name" value="ribofla_fusion"/>
    <property type="match status" value="1"/>
</dbReference>
<reference evidence="5 7" key="2">
    <citation type="journal article" date="2019" name="Nat. Med.">
        <title>A library of human gut bacterial isolates paired with longitudinal multiomics data enables mechanistic microbiome research.</title>
        <authorList>
            <person name="Poyet M."/>
            <person name="Groussin M."/>
            <person name="Gibbons S.M."/>
            <person name="Avila-Pacheco J."/>
            <person name="Jiang X."/>
            <person name="Kearney S.M."/>
            <person name="Perrotta A.R."/>
            <person name="Berdy B."/>
            <person name="Zhao S."/>
            <person name="Lieberman T.D."/>
            <person name="Swanson P.K."/>
            <person name="Smith M."/>
            <person name="Roesemann S."/>
            <person name="Alexander J.E."/>
            <person name="Rich S.A."/>
            <person name="Livny J."/>
            <person name="Vlamakis H."/>
            <person name="Clish C."/>
            <person name="Bullock K."/>
            <person name="Deik A."/>
            <person name="Scott J."/>
            <person name="Pierce K.A."/>
            <person name="Xavier R.J."/>
            <person name="Alm E.J."/>
        </authorList>
    </citation>
    <scope>NUCLEOTIDE SEQUENCE [LARGE SCALE GENOMIC DNA]</scope>
    <source>
        <strain evidence="5 7">BIOML-A12</strain>
    </source>
</reference>
<comment type="catalytic activity">
    <reaction evidence="1">
        <text>5-amino-6-(5-phospho-D-ribosylamino)uracil + H2O = 5,6-diaminouracil + D-ribose 5-phosphate</text>
        <dbReference type="Rhea" id="RHEA:55020"/>
        <dbReference type="ChEBI" id="CHEBI:15377"/>
        <dbReference type="ChEBI" id="CHEBI:46252"/>
        <dbReference type="ChEBI" id="CHEBI:58453"/>
        <dbReference type="ChEBI" id="CHEBI:78346"/>
    </reaction>
</comment>
<dbReference type="CDD" id="cd15457">
    <property type="entry name" value="NADAR"/>
    <property type="match status" value="1"/>
</dbReference>
<evidence type="ECO:0000256" key="1">
    <source>
        <dbReference type="ARBA" id="ARBA00000022"/>
    </source>
</evidence>
<dbReference type="Proteomes" id="UP000477156">
    <property type="component" value="Unassembled WGS sequence"/>
</dbReference>
<evidence type="ECO:0000313" key="4">
    <source>
        <dbReference type="EMBL" id="CUP58513.1"/>
    </source>
</evidence>
<dbReference type="EMBL" id="CZAW01000020">
    <property type="protein sequence ID" value="CUP58513.1"/>
    <property type="molecule type" value="Genomic_DNA"/>
</dbReference>
<dbReference type="RefSeq" id="WP_055151575.1">
    <property type="nucleotide sequence ID" value="NZ_CZAW01000020.1"/>
</dbReference>
<evidence type="ECO:0000313" key="5">
    <source>
        <dbReference type="EMBL" id="MZS89569.1"/>
    </source>
</evidence>
<reference evidence="4 6" key="1">
    <citation type="submission" date="2015-09" db="EMBL/GenBank/DDBJ databases">
        <authorList>
            <consortium name="Pathogen Informatics"/>
        </authorList>
    </citation>
    <scope>NUCLEOTIDE SEQUENCE [LARGE SCALE GENOMIC DNA]</scope>
    <source>
        <strain evidence="4 6">2789STDY5834911</strain>
    </source>
</reference>
<sequence>MFINTYSNHYQQTIDHFHGAYAFLSNFYPSRIYYRGYWYANNEAAFQAQKTLSPKEQLQFTKLRNPKDAKKLGREVQLRSDWERVKLMYMYEICMCKFMQNPTLCKALLATGNCHLVEGNNWGDYFWGSVNGHGENHLGKILMDIRAKLQFEC</sequence>
<proteinExistence type="predicted"/>
<name>A0A174PBW2_9FIRM</name>
<dbReference type="OrthoDB" id="67297at2"/>
<evidence type="ECO:0000256" key="2">
    <source>
        <dbReference type="ARBA" id="ARBA00000751"/>
    </source>
</evidence>
<dbReference type="AlphaFoldDB" id="A0A174PBW2"/>
<dbReference type="SUPFAM" id="SSF143990">
    <property type="entry name" value="YbiA-like"/>
    <property type="match status" value="1"/>
</dbReference>
<dbReference type="InterPro" id="IPR012816">
    <property type="entry name" value="NADAR"/>
</dbReference>
<dbReference type="InterPro" id="IPR037238">
    <property type="entry name" value="YbiA-like_sf"/>
</dbReference>
<dbReference type="Gene3D" id="1.10.357.40">
    <property type="entry name" value="YbiA-like"/>
    <property type="match status" value="1"/>
</dbReference>
<dbReference type="Pfam" id="PF08719">
    <property type="entry name" value="NADAR"/>
    <property type="match status" value="1"/>
</dbReference>
<comment type="catalytic activity">
    <reaction evidence="2">
        <text>2,5-diamino-6-hydroxy-4-(5-phosphoribosylamino)-pyrimidine + H2O = 2,5,6-triamino-4-hydroxypyrimidine + D-ribose 5-phosphate</text>
        <dbReference type="Rhea" id="RHEA:23436"/>
        <dbReference type="ChEBI" id="CHEBI:15377"/>
        <dbReference type="ChEBI" id="CHEBI:58614"/>
        <dbReference type="ChEBI" id="CHEBI:78346"/>
        <dbReference type="ChEBI" id="CHEBI:137796"/>
    </reaction>
</comment>
<gene>
    <name evidence="4" type="primary">ybiA</name>
    <name evidence="4" type="ORF">ERS852523_02108</name>
    <name evidence="5" type="ORF">GT712_10915</name>
</gene>
<evidence type="ECO:0000313" key="6">
    <source>
        <dbReference type="Proteomes" id="UP000095712"/>
    </source>
</evidence>
<accession>A0A174PBW2</accession>
<evidence type="ECO:0000313" key="7">
    <source>
        <dbReference type="Proteomes" id="UP000477156"/>
    </source>
</evidence>
<dbReference type="EMBL" id="WWVF01000020">
    <property type="protein sequence ID" value="MZS89569.1"/>
    <property type="molecule type" value="Genomic_DNA"/>
</dbReference>
<feature type="domain" description="NADAR" evidence="3">
    <location>
        <begin position="20"/>
        <end position="150"/>
    </location>
</feature>
<organism evidence="4 6">
    <name type="scientific">Blautia wexlerae</name>
    <dbReference type="NCBI Taxonomy" id="418240"/>
    <lineage>
        <taxon>Bacteria</taxon>
        <taxon>Bacillati</taxon>
        <taxon>Bacillota</taxon>
        <taxon>Clostridia</taxon>
        <taxon>Lachnospirales</taxon>
        <taxon>Lachnospiraceae</taxon>
        <taxon>Blautia</taxon>
    </lineage>
</organism>
<evidence type="ECO:0000259" key="3">
    <source>
        <dbReference type="Pfam" id="PF08719"/>
    </source>
</evidence>
<dbReference type="Proteomes" id="UP000095712">
    <property type="component" value="Unassembled WGS sequence"/>
</dbReference>
<protein>
    <submittedName>
        <fullName evidence="5">DUF1768 domain-containing protein</fullName>
    </submittedName>
    <submittedName>
        <fullName evidence="4">Swarming motility protein ybiA</fullName>
    </submittedName>
</protein>